<dbReference type="GO" id="GO:0071669">
    <property type="term" value="P:plant-type cell wall organization or biogenesis"/>
    <property type="evidence" value="ECO:0007669"/>
    <property type="project" value="UniProtKB-ARBA"/>
</dbReference>
<evidence type="ECO:0000313" key="13">
    <source>
        <dbReference type="Proteomes" id="UP000236161"/>
    </source>
</evidence>
<keyword evidence="7" id="KW-0961">Cell wall biogenesis/degradation</keyword>
<dbReference type="SUPFAM" id="SSF53448">
    <property type="entry name" value="Nucleotide-diphospho-sugar transferases"/>
    <property type="match status" value="1"/>
</dbReference>
<dbReference type="InterPro" id="IPR005150">
    <property type="entry name" value="Cellulose_synth"/>
</dbReference>
<organism evidence="12 13">
    <name type="scientific">Apostasia shenzhenica</name>
    <dbReference type="NCBI Taxonomy" id="1088818"/>
    <lineage>
        <taxon>Eukaryota</taxon>
        <taxon>Viridiplantae</taxon>
        <taxon>Streptophyta</taxon>
        <taxon>Embryophyta</taxon>
        <taxon>Tracheophyta</taxon>
        <taxon>Spermatophyta</taxon>
        <taxon>Magnoliopsida</taxon>
        <taxon>Liliopsida</taxon>
        <taxon>Asparagales</taxon>
        <taxon>Orchidaceae</taxon>
        <taxon>Apostasioideae</taxon>
        <taxon>Apostasia</taxon>
    </lineage>
</organism>
<evidence type="ECO:0000256" key="1">
    <source>
        <dbReference type="ARBA" id="ARBA00004127"/>
    </source>
</evidence>
<keyword evidence="2 12" id="KW-0328">Glycosyltransferase</keyword>
<dbReference type="EMBL" id="KZ451929">
    <property type="protein sequence ID" value="PKA61511.1"/>
    <property type="molecule type" value="Genomic_DNA"/>
</dbReference>
<dbReference type="GO" id="GO:0012505">
    <property type="term" value="C:endomembrane system"/>
    <property type="evidence" value="ECO:0007669"/>
    <property type="project" value="UniProtKB-SubCell"/>
</dbReference>
<dbReference type="GO" id="GO:0030244">
    <property type="term" value="P:cellulose biosynthetic process"/>
    <property type="evidence" value="ECO:0007669"/>
    <property type="project" value="InterPro"/>
</dbReference>
<dbReference type="GO" id="GO:0016020">
    <property type="term" value="C:membrane"/>
    <property type="evidence" value="ECO:0007669"/>
    <property type="project" value="InterPro"/>
</dbReference>
<feature type="binding site" evidence="10">
    <location>
        <position position="272"/>
    </location>
    <ligand>
        <name>Mn(2+)</name>
        <dbReference type="ChEBI" id="CHEBI:29035"/>
    </ligand>
</feature>
<dbReference type="InterPro" id="IPR029044">
    <property type="entry name" value="Nucleotide-diphossugar_trans"/>
</dbReference>
<keyword evidence="6 11" id="KW-0472">Membrane</keyword>
<protein>
    <submittedName>
        <fullName evidence="12">Cellulose synthase-like protein H1</fullName>
        <ecNumber evidence="12">2.4.1.12</ecNumber>
    </submittedName>
</protein>
<dbReference type="PANTHER" id="PTHR13301">
    <property type="entry name" value="X-BOX TRANSCRIPTION FACTOR-RELATED"/>
    <property type="match status" value="1"/>
</dbReference>
<evidence type="ECO:0000256" key="6">
    <source>
        <dbReference type="ARBA" id="ARBA00023136"/>
    </source>
</evidence>
<evidence type="ECO:0000256" key="2">
    <source>
        <dbReference type="ARBA" id="ARBA00022676"/>
    </source>
</evidence>
<accession>A0A2I0B135</accession>
<evidence type="ECO:0000256" key="9">
    <source>
        <dbReference type="PIRSR" id="PIRSR605150-2"/>
    </source>
</evidence>
<evidence type="ECO:0000256" key="10">
    <source>
        <dbReference type="PIRSR" id="PIRSR605150-3"/>
    </source>
</evidence>
<feature type="active site" evidence="8">
    <location>
        <position position="138"/>
    </location>
</feature>
<evidence type="ECO:0000256" key="3">
    <source>
        <dbReference type="ARBA" id="ARBA00022679"/>
    </source>
</evidence>
<dbReference type="OrthoDB" id="72851at2759"/>
<dbReference type="Pfam" id="PF03552">
    <property type="entry name" value="Cellulose_synt"/>
    <property type="match status" value="2"/>
</dbReference>
<feature type="binding site" evidence="9">
    <location>
        <position position="109"/>
    </location>
    <ligand>
        <name>UDP-alpha-D-glucose</name>
        <dbReference type="ChEBI" id="CHEBI:58885"/>
    </ligand>
</feature>
<name>A0A2I0B135_9ASPA</name>
<dbReference type="GO" id="GO:0016760">
    <property type="term" value="F:cellulose synthase (UDP-forming) activity"/>
    <property type="evidence" value="ECO:0007669"/>
    <property type="project" value="UniProtKB-EC"/>
</dbReference>
<dbReference type="EC" id="2.4.1.12" evidence="12"/>
<feature type="transmembrane region" description="Helical" evidence="11">
    <location>
        <begin position="20"/>
        <end position="39"/>
    </location>
</feature>
<feature type="transmembrane region" description="Helical" evidence="11">
    <location>
        <begin position="695"/>
        <end position="712"/>
    </location>
</feature>
<evidence type="ECO:0000256" key="5">
    <source>
        <dbReference type="ARBA" id="ARBA00022989"/>
    </source>
</evidence>
<dbReference type="Gene3D" id="3.90.550.10">
    <property type="entry name" value="Spore Coat Polysaccharide Biosynthesis Protein SpsA, Chain A"/>
    <property type="match status" value="1"/>
</dbReference>
<keyword evidence="5 11" id="KW-1133">Transmembrane helix</keyword>
<evidence type="ECO:0000256" key="7">
    <source>
        <dbReference type="ARBA" id="ARBA00023316"/>
    </source>
</evidence>
<dbReference type="AlphaFoldDB" id="A0A2I0B135"/>
<dbReference type="STRING" id="1088818.A0A2I0B135"/>
<feature type="transmembrane region" description="Helical" evidence="11">
    <location>
        <begin position="665"/>
        <end position="688"/>
    </location>
</feature>
<comment type="subcellular location">
    <subcellularLocation>
        <location evidence="1">Endomembrane system</location>
        <topology evidence="1">Multi-pass membrane protein</topology>
    </subcellularLocation>
</comment>
<gene>
    <name evidence="12" type="primary">CSLH1</name>
    <name evidence="12" type="ORF">AXF42_Ash018798</name>
</gene>
<feature type="binding site" evidence="10">
    <location>
        <position position="296"/>
    </location>
    <ligand>
        <name>Mn(2+)</name>
        <dbReference type="ChEBI" id="CHEBI:29035"/>
    </ligand>
</feature>
<feature type="transmembrane region" description="Helical" evidence="11">
    <location>
        <begin position="724"/>
        <end position="743"/>
    </location>
</feature>
<feature type="binding site" evidence="9">
    <location>
        <position position="138"/>
    </location>
    <ligand>
        <name>UDP-alpha-D-glucose</name>
        <dbReference type="ChEBI" id="CHEBI:58885"/>
    </ligand>
</feature>
<keyword evidence="3 12" id="KW-0808">Transferase</keyword>
<keyword evidence="4 11" id="KW-0812">Transmembrane</keyword>
<evidence type="ECO:0000256" key="11">
    <source>
        <dbReference type="SAM" id="Phobius"/>
    </source>
</evidence>
<feature type="active site" evidence="8">
    <location>
        <position position="459"/>
    </location>
</feature>
<evidence type="ECO:0000256" key="8">
    <source>
        <dbReference type="PIRSR" id="PIRSR605150-1"/>
    </source>
</evidence>
<dbReference type="GO" id="GO:0071555">
    <property type="term" value="P:cell wall organization"/>
    <property type="evidence" value="ECO:0007669"/>
    <property type="project" value="UniProtKB-KW"/>
</dbReference>
<feature type="transmembrane region" description="Helical" evidence="11">
    <location>
        <begin position="609"/>
        <end position="628"/>
    </location>
</feature>
<sequence>MVEAKLLPLHEKIPRKNTPVRLADILILFLLFALLFYRLSSFRSRGVGPVWLLAFSCEAFFTFIWFLFLNSRWTPVIFRTYPNRLYNKIECGDVPAVDMFVTTADPKLEPPVVTVNTVLSMLAAEYPANRLACYVSDDGGSPVTYYALLEASRFAELWVPFCRRYEVEVRAPFVFFSREPDVSDDLPASFAQDWKFMKNEYQEMTRRIEDHIDEKKVSRLKDEKFIDFLNSERGNHPSIVKVIRKNKEGKDGIPHLIYISREKRPKHPHHFKAGAMNALIRVSGVMTNAPFMLNVDCDMFTYNPKAILHGMCLLLGSNEAASYAFAQAPQLFYGALKDDPFGNQLEVLQKSFGGGLSGIQGPIYGGTGCIHRRKVIYGSAPHKQDSDGMSYKDLRRIFGNSNELMESANQIIKDEESPLIIGELSSRVETAKETASCTFEQNTLWGKKIGLSYGSMTEDVQTGIRIHSMGWRSSYLTPDPPAFMGSAPVGGPASLAQFKRWATGLLEILFQPDNSPLTMTLTKRLRARQCLGYLLVSVWALRSLPELTYSLLPAYCLLAGTSFLPKASEREFLLPAAIFFFYNIYTMAEHLSCGKSVREWWNYHRMQRIFSSTSFLLGFFSVVLKLLGVSDTVFEITRKDHACSGDVGEEAAAEPGRFTFDESPVFVSGTALVLVHLATAGVVSLRWAGGAGSPGLGEVVCSAWVLMSFWPFVRGLFGKGRYGIPWSVLLKAGILALFFLMLCA</sequence>
<feature type="transmembrane region" description="Helical" evidence="11">
    <location>
        <begin position="572"/>
        <end position="588"/>
    </location>
</feature>
<keyword evidence="13" id="KW-1185">Reference proteome</keyword>
<proteinExistence type="predicted"/>
<dbReference type="Proteomes" id="UP000236161">
    <property type="component" value="Unassembled WGS sequence"/>
</dbReference>
<feature type="transmembrane region" description="Helical" evidence="11">
    <location>
        <begin position="51"/>
        <end position="69"/>
    </location>
</feature>
<evidence type="ECO:0000313" key="12">
    <source>
        <dbReference type="EMBL" id="PKA61511.1"/>
    </source>
</evidence>
<evidence type="ECO:0000256" key="4">
    <source>
        <dbReference type="ARBA" id="ARBA00022692"/>
    </source>
</evidence>
<reference evidence="12 13" key="1">
    <citation type="journal article" date="2017" name="Nature">
        <title>The Apostasia genome and the evolution of orchids.</title>
        <authorList>
            <person name="Zhang G.Q."/>
            <person name="Liu K.W."/>
            <person name="Li Z."/>
            <person name="Lohaus R."/>
            <person name="Hsiao Y.Y."/>
            <person name="Niu S.C."/>
            <person name="Wang J.Y."/>
            <person name="Lin Y.C."/>
            <person name="Xu Q."/>
            <person name="Chen L.J."/>
            <person name="Yoshida K."/>
            <person name="Fujiwara S."/>
            <person name="Wang Z.W."/>
            <person name="Zhang Y.Q."/>
            <person name="Mitsuda N."/>
            <person name="Wang M."/>
            <person name="Liu G.H."/>
            <person name="Pecoraro L."/>
            <person name="Huang H.X."/>
            <person name="Xiao X.J."/>
            <person name="Lin M."/>
            <person name="Wu X.Y."/>
            <person name="Wu W.L."/>
            <person name="Chen Y.Y."/>
            <person name="Chang S.B."/>
            <person name="Sakamoto S."/>
            <person name="Ohme-Takagi M."/>
            <person name="Yagi M."/>
            <person name="Zeng S.J."/>
            <person name="Shen C.Y."/>
            <person name="Yeh C.M."/>
            <person name="Luo Y.B."/>
            <person name="Tsai W.C."/>
            <person name="Van de Peer Y."/>
            <person name="Liu Z.J."/>
        </authorList>
    </citation>
    <scope>NUCLEOTIDE SEQUENCE [LARGE SCALE GENOMIC DNA]</scope>
    <source>
        <strain evidence="13">cv. Shenzhen</strain>
        <tissue evidence="12">Stem</tissue>
    </source>
</reference>